<keyword evidence="1" id="KW-0175">Coiled coil</keyword>
<proteinExistence type="predicted"/>
<evidence type="ECO:0000256" key="2">
    <source>
        <dbReference type="SAM" id="SignalP"/>
    </source>
</evidence>
<dbReference type="EMBL" id="KZ805309">
    <property type="protein sequence ID" value="PVI06273.1"/>
    <property type="molecule type" value="Genomic_DNA"/>
</dbReference>
<dbReference type="Pfam" id="PF17111">
    <property type="entry name" value="PigL_N"/>
    <property type="match status" value="1"/>
</dbReference>
<organism evidence="4 5">
    <name type="scientific">Periconia macrospinosa</name>
    <dbReference type="NCBI Taxonomy" id="97972"/>
    <lineage>
        <taxon>Eukaryota</taxon>
        <taxon>Fungi</taxon>
        <taxon>Dikarya</taxon>
        <taxon>Ascomycota</taxon>
        <taxon>Pezizomycotina</taxon>
        <taxon>Dothideomycetes</taxon>
        <taxon>Pleosporomycetidae</taxon>
        <taxon>Pleosporales</taxon>
        <taxon>Massarineae</taxon>
        <taxon>Periconiaceae</taxon>
        <taxon>Periconia</taxon>
    </lineage>
</organism>
<evidence type="ECO:0000313" key="5">
    <source>
        <dbReference type="Proteomes" id="UP000244855"/>
    </source>
</evidence>
<evidence type="ECO:0000259" key="3">
    <source>
        <dbReference type="Pfam" id="PF17111"/>
    </source>
</evidence>
<gene>
    <name evidence="4" type="ORF">DM02DRAFT_623190</name>
</gene>
<feature type="chain" id="PRO_5016156864" description="Azaphilone pigments biosynthesis cluster protein L N-terminal domain-containing protein" evidence="2">
    <location>
        <begin position="28"/>
        <end position="295"/>
    </location>
</feature>
<protein>
    <recommendedName>
        <fullName evidence="3">Azaphilone pigments biosynthesis cluster protein L N-terminal domain-containing protein</fullName>
    </recommendedName>
</protein>
<feature type="domain" description="Azaphilone pigments biosynthesis cluster protein L N-terminal" evidence="3">
    <location>
        <begin position="4"/>
        <end position="184"/>
    </location>
</feature>
<dbReference type="AlphaFoldDB" id="A0A2V1E6T1"/>
<name>A0A2V1E6T1_9PLEO</name>
<sequence>MDRAAAIMSIGAIVLHTIHVLLKDVVAIKEAPEEVNTLAERLQRLEDLFSSLESDSRASSLQRLAPDTQAQLERCFISCKDDCFAFHQKLGDLTKRSANGALHWVDRLSVGVFKQRHLQYLLQRLEACENTITASTHLATLSVATRSAEISRANQRTLEILEEQVPRYVGDLTNKMDELQEIIRRSQVTVFVPGGERMTDSENSDAVEEITRTLNQLDLHREALQNIHEHVQSIRAGDSITNSEASDSLIGSFNLVMTPNGGLYIDKVKATDGAIVGRASGVDFKDFFSRSRNPS</sequence>
<dbReference type="InterPro" id="IPR031348">
    <property type="entry name" value="PigL_N"/>
</dbReference>
<evidence type="ECO:0000313" key="4">
    <source>
        <dbReference type="EMBL" id="PVI06273.1"/>
    </source>
</evidence>
<reference evidence="4 5" key="1">
    <citation type="journal article" date="2018" name="Sci. Rep.">
        <title>Comparative genomics provides insights into the lifestyle and reveals functional heterogeneity of dark septate endophytic fungi.</title>
        <authorList>
            <person name="Knapp D.G."/>
            <person name="Nemeth J.B."/>
            <person name="Barry K."/>
            <person name="Hainaut M."/>
            <person name="Henrissat B."/>
            <person name="Johnson J."/>
            <person name="Kuo A."/>
            <person name="Lim J.H.P."/>
            <person name="Lipzen A."/>
            <person name="Nolan M."/>
            <person name="Ohm R.A."/>
            <person name="Tamas L."/>
            <person name="Grigoriev I.V."/>
            <person name="Spatafora J.W."/>
            <person name="Nagy L.G."/>
            <person name="Kovacs G.M."/>
        </authorList>
    </citation>
    <scope>NUCLEOTIDE SEQUENCE [LARGE SCALE GENOMIC DNA]</scope>
    <source>
        <strain evidence="4 5">DSE2036</strain>
    </source>
</reference>
<feature type="coiled-coil region" evidence="1">
    <location>
        <begin position="28"/>
        <end position="55"/>
    </location>
</feature>
<feature type="signal peptide" evidence="2">
    <location>
        <begin position="1"/>
        <end position="27"/>
    </location>
</feature>
<evidence type="ECO:0000256" key="1">
    <source>
        <dbReference type="SAM" id="Coils"/>
    </source>
</evidence>
<dbReference type="STRING" id="97972.A0A2V1E6T1"/>
<dbReference type="OrthoDB" id="432483at2759"/>
<dbReference type="Proteomes" id="UP000244855">
    <property type="component" value="Unassembled WGS sequence"/>
</dbReference>
<keyword evidence="2" id="KW-0732">Signal</keyword>
<keyword evidence="5" id="KW-1185">Reference proteome</keyword>
<accession>A0A2V1E6T1</accession>